<dbReference type="InterPro" id="IPR020904">
    <property type="entry name" value="Sc_DH/Rdtase_CS"/>
</dbReference>
<dbReference type="PRINTS" id="PR00081">
    <property type="entry name" value="GDHRDH"/>
</dbReference>
<dbReference type="RefSeq" id="WP_205168076.1">
    <property type="nucleotide sequence ID" value="NZ_JAFBDZ010000001.1"/>
</dbReference>
<sequence length="264" mass="28575">MNISLEGKKALITGSASGIGFIIAKKLAGAGASVIINGKSEQKVHSSLDILRREFPKNEIFGVTADLSKKSEVSNLVSACPEADILVNNLGIYEPRSFFDISDDDWDLYIETNLMSAVRLSRHYAKGMIEKKWGRILNNTSITPGFFQGEMVHYGTTKAALLGFSRGIAESLTGTNITVNSFIPGPTKTQKVQKSITDLAEEAGESFEHFENKLFTESLPSSILKRFVSTEEVANLVVFLASEQASGITGSAFKVDGGITRSIV</sequence>
<dbReference type="Gene3D" id="3.40.50.720">
    <property type="entry name" value="NAD(P)-binding Rossmann-like Domain"/>
    <property type="match status" value="1"/>
</dbReference>
<dbReference type="PRINTS" id="PR00080">
    <property type="entry name" value="SDRFAMILY"/>
</dbReference>
<dbReference type="InterPro" id="IPR002347">
    <property type="entry name" value="SDR_fam"/>
</dbReference>
<protein>
    <submittedName>
        <fullName evidence="2">NAD(P)-dependent dehydrogenase (Short-subunit alcohol dehydrogenase family)</fullName>
    </submittedName>
</protein>
<dbReference type="Proteomes" id="UP001646157">
    <property type="component" value="Unassembled WGS sequence"/>
</dbReference>
<gene>
    <name evidence="2" type="ORF">JOC86_000388</name>
</gene>
<dbReference type="CDD" id="cd05233">
    <property type="entry name" value="SDR_c"/>
    <property type="match status" value="1"/>
</dbReference>
<name>A0ABS2N7M0_9BACI</name>
<dbReference type="InterPro" id="IPR036291">
    <property type="entry name" value="NAD(P)-bd_dom_sf"/>
</dbReference>
<organism evidence="2 3">
    <name type="scientific">Rossellomorea pakistanensis</name>
    <dbReference type="NCBI Taxonomy" id="992288"/>
    <lineage>
        <taxon>Bacteria</taxon>
        <taxon>Bacillati</taxon>
        <taxon>Bacillota</taxon>
        <taxon>Bacilli</taxon>
        <taxon>Bacillales</taxon>
        <taxon>Bacillaceae</taxon>
        <taxon>Rossellomorea</taxon>
    </lineage>
</organism>
<evidence type="ECO:0000256" key="1">
    <source>
        <dbReference type="ARBA" id="ARBA00006484"/>
    </source>
</evidence>
<dbReference type="Pfam" id="PF13561">
    <property type="entry name" value="adh_short_C2"/>
    <property type="match status" value="1"/>
</dbReference>
<dbReference type="InterPro" id="IPR050259">
    <property type="entry name" value="SDR"/>
</dbReference>
<comment type="similarity">
    <text evidence="1">Belongs to the short-chain dehydrogenases/reductases (SDR) family.</text>
</comment>
<dbReference type="SUPFAM" id="SSF51735">
    <property type="entry name" value="NAD(P)-binding Rossmann-fold domains"/>
    <property type="match status" value="1"/>
</dbReference>
<comment type="caution">
    <text evidence="2">The sequence shown here is derived from an EMBL/GenBank/DDBJ whole genome shotgun (WGS) entry which is preliminary data.</text>
</comment>
<dbReference type="PROSITE" id="PS00061">
    <property type="entry name" value="ADH_SHORT"/>
    <property type="match status" value="1"/>
</dbReference>
<dbReference type="EMBL" id="JAFBDZ010000001">
    <property type="protein sequence ID" value="MBM7583851.1"/>
    <property type="molecule type" value="Genomic_DNA"/>
</dbReference>
<reference evidence="2 3" key="1">
    <citation type="submission" date="2021-01" db="EMBL/GenBank/DDBJ databases">
        <title>Genomic Encyclopedia of Type Strains, Phase IV (KMG-IV): sequencing the most valuable type-strain genomes for metagenomic binning, comparative biology and taxonomic classification.</title>
        <authorList>
            <person name="Goeker M."/>
        </authorList>
    </citation>
    <scope>NUCLEOTIDE SEQUENCE [LARGE SCALE GENOMIC DNA]</scope>
    <source>
        <strain evidence="2 3">DSM 24834</strain>
    </source>
</reference>
<proteinExistence type="inferred from homology"/>
<keyword evidence="3" id="KW-1185">Reference proteome</keyword>
<evidence type="ECO:0000313" key="3">
    <source>
        <dbReference type="Proteomes" id="UP001646157"/>
    </source>
</evidence>
<dbReference type="PANTHER" id="PTHR42879">
    <property type="entry name" value="3-OXOACYL-(ACYL-CARRIER-PROTEIN) REDUCTASE"/>
    <property type="match status" value="1"/>
</dbReference>
<accession>A0ABS2N7M0</accession>
<evidence type="ECO:0000313" key="2">
    <source>
        <dbReference type="EMBL" id="MBM7583851.1"/>
    </source>
</evidence>